<accession>A0A843S836</accession>
<keyword evidence="1" id="KW-0732">Signal</keyword>
<dbReference type="SUPFAM" id="SSF53850">
    <property type="entry name" value="Periplasmic binding protein-like II"/>
    <property type="match status" value="1"/>
</dbReference>
<reference evidence="3 4" key="1">
    <citation type="submission" date="2019-10" db="EMBL/GenBank/DDBJ databases">
        <title>Two novel species isolated from a subtropical stream in China.</title>
        <authorList>
            <person name="Lu H."/>
        </authorList>
    </citation>
    <scope>NUCLEOTIDE SEQUENCE [LARGE SCALE GENOMIC DNA]</scope>
    <source>
        <strain evidence="3 4">FT103W</strain>
    </source>
</reference>
<dbReference type="EMBL" id="WHUF01000001">
    <property type="protein sequence ID" value="MQA18410.1"/>
    <property type="molecule type" value="Genomic_DNA"/>
</dbReference>
<dbReference type="Pfam" id="PF00497">
    <property type="entry name" value="SBP_bac_3"/>
    <property type="match status" value="1"/>
</dbReference>
<comment type="caution">
    <text evidence="3">The sequence shown here is derived from an EMBL/GenBank/DDBJ whole genome shotgun (WGS) entry which is preliminary data.</text>
</comment>
<sequence length="285" mass="32209">MHMRLPCRAIGYGSPVLPRRRAYLLTLLIAGLPMATPAARADAPLSVTLTIHDYPPFIGLDLPYGGLLTRVVVEAFKASNVTVKFERVSSNRAITGVMMGLYDGGFGWAHTPERDRKLLYSDTSIYTFRMVFFQRRDMQMNWNSLADLGKYQIGTTLGDHYSEEFSALHAQHKLKVQEAAGDLNNMRKLLLGRIDLFPMEEEAGKMLMQTSLTEAEQARLSYQSKPISAVPTYVVLRRDLPNARELLDRFEQGYRQLQESGQLLRLQTETRKALLAATPQKRTSP</sequence>
<dbReference type="AlphaFoldDB" id="A0A843S836"/>
<evidence type="ECO:0000313" key="3">
    <source>
        <dbReference type="EMBL" id="MQA18410.1"/>
    </source>
</evidence>
<proteinExistence type="predicted"/>
<protein>
    <submittedName>
        <fullName evidence="3">Transporter substrate-binding domain-containing protein</fullName>
    </submittedName>
</protein>
<dbReference type="PANTHER" id="PTHR35936">
    <property type="entry name" value="MEMBRANE-BOUND LYTIC MUREIN TRANSGLYCOSYLASE F"/>
    <property type="match status" value="1"/>
</dbReference>
<evidence type="ECO:0000259" key="2">
    <source>
        <dbReference type="Pfam" id="PF00497"/>
    </source>
</evidence>
<feature type="domain" description="Solute-binding protein family 3/N-terminal" evidence="2">
    <location>
        <begin position="52"/>
        <end position="267"/>
    </location>
</feature>
<organism evidence="3 4">
    <name type="scientific">Rugamonas rivuli</name>
    <dbReference type="NCBI Taxonomy" id="2743358"/>
    <lineage>
        <taxon>Bacteria</taxon>
        <taxon>Pseudomonadati</taxon>
        <taxon>Pseudomonadota</taxon>
        <taxon>Betaproteobacteria</taxon>
        <taxon>Burkholderiales</taxon>
        <taxon>Oxalobacteraceae</taxon>
        <taxon>Telluria group</taxon>
        <taxon>Rugamonas</taxon>
    </lineage>
</organism>
<dbReference type="InterPro" id="IPR001638">
    <property type="entry name" value="Solute-binding_3/MltF_N"/>
</dbReference>
<dbReference type="Gene3D" id="3.40.190.10">
    <property type="entry name" value="Periplasmic binding protein-like II"/>
    <property type="match status" value="2"/>
</dbReference>
<keyword evidence="4" id="KW-1185">Reference proteome</keyword>
<gene>
    <name evidence="3" type="ORF">GEV01_02655</name>
</gene>
<dbReference type="PANTHER" id="PTHR35936:SF25">
    <property type="entry name" value="ABC TRANSPORTER SUBSTRATE-BINDING PROTEIN"/>
    <property type="match status" value="1"/>
</dbReference>
<evidence type="ECO:0000313" key="4">
    <source>
        <dbReference type="Proteomes" id="UP000444318"/>
    </source>
</evidence>
<dbReference type="Proteomes" id="UP000444318">
    <property type="component" value="Unassembled WGS sequence"/>
</dbReference>
<evidence type="ECO:0000256" key="1">
    <source>
        <dbReference type="ARBA" id="ARBA00022729"/>
    </source>
</evidence>
<name>A0A843S836_9BURK</name>